<dbReference type="EMBL" id="LAIU01000001">
    <property type="protein sequence ID" value="KKB26185.1"/>
    <property type="molecule type" value="Genomic_DNA"/>
</dbReference>
<proteinExistence type="predicted"/>
<dbReference type="RefSeq" id="WP_046099273.1">
    <property type="nucleotide sequence ID" value="NZ_CP015552.1"/>
</dbReference>
<accession>A0AAJ0JR33</accession>
<reference evidence="1 2" key="1">
    <citation type="submission" date="2015-03" db="EMBL/GenBank/DDBJ databases">
        <title>Draft Genome Sequence of S. carnosus subsp. utilis LTH 7013, Isolated from South Tirolean Ham.</title>
        <authorList>
            <person name="Mueller A."/>
            <person name="Huptas C."/>
            <person name="Wenning M."/>
            <person name="Weiss A."/>
            <person name="Schmidt H."/>
        </authorList>
    </citation>
    <scope>NUCLEOTIDE SEQUENCE [LARGE SCALE GENOMIC DNA]</scope>
    <source>
        <strain evidence="1 2">LTH7013</strain>
    </source>
</reference>
<dbReference type="Proteomes" id="UP000033530">
    <property type="component" value="Unassembled WGS sequence"/>
</dbReference>
<evidence type="ECO:0000313" key="1">
    <source>
        <dbReference type="EMBL" id="KKB26185.1"/>
    </source>
</evidence>
<name>A0AAJ0JR33_STACA</name>
<comment type="caution">
    <text evidence="1">The sequence shown here is derived from an EMBL/GenBank/DDBJ whole genome shotgun (WGS) entry which is preliminary data.</text>
</comment>
<sequence>MTNKNNHSYNLKWNIEEAVKFINEPAQKIMNSKEFTYLTDKILFRDDFWDFRYLYKPKGNHTHMYDFGKLTSAEYKVLLKRIVIQQLLIRKKRFTTVWTNFYYIRRFLIYLESKLIYHVEEIKLSDIKNFTELLNYEYYDSKRKFSYSLKLFFDECYINNLTELKSQIFAYLNNYALWSREKSSINVVKHLIYLIRYRKT</sequence>
<organism evidence="1 2">
    <name type="scientific">Staphylococcus carnosus</name>
    <dbReference type="NCBI Taxonomy" id="1281"/>
    <lineage>
        <taxon>Bacteria</taxon>
        <taxon>Bacillati</taxon>
        <taxon>Bacillota</taxon>
        <taxon>Bacilli</taxon>
        <taxon>Bacillales</taxon>
        <taxon>Staphylococcaceae</taxon>
        <taxon>Staphylococcus</taxon>
    </lineage>
</organism>
<protein>
    <submittedName>
        <fullName evidence="1">Uncharacterized protein</fullName>
    </submittedName>
</protein>
<gene>
    <name evidence="1" type="ORF">VV61_01480</name>
</gene>
<dbReference type="AlphaFoldDB" id="A0AAJ0JR33"/>
<evidence type="ECO:0000313" key="2">
    <source>
        <dbReference type="Proteomes" id="UP000033530"/>
    </source>
</evidence>